<dbReference type="PANTHER" id="PTHR12231">
    <property type="entry name" value="CTX-RELATED TYPE I TRANSMEMBRANE PROTEIN"/>
    <property type="match status" value="1"/>
</dbReference>
<dbReference type="Gene3D" id="2.60.40.10">
    <property type="entry name" value="Immunoglobulins"/>
    <property type="match status" value="4"/>
</dbReference>
<dbReference type="PIRSF" id="PIRSF000615">
    <property type="entry name" value="TyrPK_CSF1-R"/>
    <property type="match status" value="1"/>
</dbReference>
<dbReference type="InterPro" id="IPR013783">
    <property type="entry name" value="Ig-like_fold"/>
</dbReference>
<keyword evidence="3" id="KW-0393">Immunoglobulin domain</keyword>
<evidence type="ECO:0000256" key="3">
    <source>
        <dbReference type="ARBA" id="ARBA00023319"/>
    </source>
</evidence>
<evidence type="ECO:0000256" key="4">
    <source>
        <dbReference type="SAM" id="Phobius"/>
    </source>
</evidence>
<evidence type="ECO:0000313" key="6">
    <source>
        <dbReference type="EMBL" id="KAJ6649116.1"/>
    </source>
</evidence>
<keyword evidence="6" id="KW-0675">Receptor</keyword>
<comment type="caution">
    <text evidence="6">The sequence shown here is derived from an EMBL/GenBank/DDBJ whole genome shotgun (WGS) entry which is preliminary data.</text>
</comment>
<dbReference type="GO" id="GO:0043005">
    <property type="term" value="C:neuron projection"/>
    <property type="evidence" value="ECO:0007669"/>
    <property type="project" value="TreeGrafter"/>
</dbReference>
<reference evidence="6" key="1">
    <citation type="submission" date="2022-07" db="EMBL/GenBank/DDBJ databases">
        <authorList>
            <person name="Trinca V."/>
            <person name="Uliana J.V.C."/>
            <person name="Torres T.T."/>
            <person name="Ward R.J."/>
            <person name="Monesi N."/>
        </authorList>
    </citation>
    <scope>NUCLEOTIDE SEQUENCE</scope>
    <source>
        <strain evidence="6">HSMRA1968</strain>
        <tissue evidence="6">Whole embryos</tissue>
    </source>
</reference>
<dbReference type="InterPro" id="IPR007110">
    <property type="entry name" value="Ig-like_dom"/>
</dbReference>
<dbReference type="InterPro" id="IPR013098">
    <property type="entry name" value="Ig_I-set"/>
</dbReference>
<keyword evidence="1" id="KW-0677">Repeat</keyword>
<dbReference type="InterPro" id="IPR003599">
    <property type="entry name" value="Ig_sub"/>
</dbReference>
<keyword evidence="4" id="KW-0812">Transmembrane</keyword>
<keyword evidence="4" id="KW-0472">Membrane</keyword>
<gene>
    <name evidence="6" type="primary">flt4</name>
    <name evidence="6" type="ORF">Bhyg_04349</name>
</gene>
<dbReference type="Pfam" id="PF07679">
    <property type="entry name" value="I-set"/>
    <property type="match status" value="1"/>
</dbReference>
<keyword evidence="2" id="KW-1015">Disulfide bond</keyword>
<keyword evidence="7" id="KW-1185">Reference proteome</keyword>
<proteinExistence type="predicted"/>
<protein>
    <submittedName>
        <fullName evidence="6">Vascular endothelial growth factor receptor 3</fullName>
    </submittedName>
</protein>
<dbReference type="SUPFAM" id="SSF48726">
    <property type="entry name" value="Immunoglobulin"/>
    <property type="match status" value="3"/>
</dbReference>
<dbReference type="AlphaFoldDB" id="A0A9Q0NG79"/>
<evidence type="ECO:0000259" key="5">
    <source>
        <dbReference type="PROSITE" id="PS50835"/>
    </source>
</evidence>
<feature type="domain" description="Ig-like" evidence="5">
    <location>
        <begin position="355"/>
        <end position="459"/>
    </location>
</feature>
<dbReference type="PANTHER" id="PTHR12231:SF253">
    <property type="entry name" value="DPR-INTERACTING PROTEIN ETA, ISOFORM B-RELATED"/>
    <property type="match status" value="1"/>
</dbReference>
<dbReference type="PROSITE" id="PS50835">
    <property type="entry name" value="IG_LIKE"/>
    <property type="match status" value="1"/>
</dbReference>
<dbReference type="Proteomes" id="UP001151699">
    <property type="component" value="Chromosome A"/>
</dbReference>
<evidence type="ECO:0000256" key="1">
    <source>
        <dbReference type="ARBA" id="ARBA00022737"/>
    </source>
</evidence>
<dbReference type="InterPro" id="IPR036179">
    <property type="entry name" value="Ig-like_dom_sf"/>
</dbReference>
<feature type="non-terminal residue" evidence="6">
    <location>
        <position position="644"/>
    </location>
</feature>
<sequence length="644" mass="72887">VIDVGVFINFIGITMGAASVLSWIIWLFLFGIVAPQDDFDSENVAVLYGAPLITPSEKDVTLEIGANFSMNCASKHPISWKPFTVKILIQLNCLLDLRQIFTTSQDFQGLAQIAYEEIPEKEYRYESTIHLIGVTHYYVGDFYCIHNDSIHEENLENLRTQFKISEIYVYVNDMENLLVNNIFPMITGIQNDEVVIPCKPTSKNVAVKLVKDGDEVSKEKANYSPSIGFTLKNPQDTDNGQYDCRSTMIDILSQPHEFQIYFYVTIHPIGYTLQLHHITDAGTYTCTPAQPNDSIGNEIHFSVYVTRELNKCSKTDKLSNGVSSNITASNISVTLSKFRPSKRDKRTSSNHVSKPKIQSATGAYGTQGEELNLNCSVEIRKGILFTLTWSLPNGNISLKENRVVQSPIIKLDHPTDPDLQIGLSTITIQKVDIDKDKGYYKCEVADHLSNRNTDHMLINILKKDQGSIEIFEPSGYNRIEISSSSPEAKWRVKFKGHPRPTLVWYDNHGREITKLSSSEKTDKYETIFDDRSDVTILKIRFLELKDSGFYTLKAYNGLVSTEKKFELVVKERPSVKVGSLFVQKGAMASFVCECAGYPSSNISWTFTPCKITPEWPTCQTRNRAIMINNIEVKIQSFKCQEIKR</sequence>
<keyword evidence="4" id="KW-1133">Transmembrane helix</keyword>
<dbReference type="SMART" id="SM00409">
    <property type="entry name" value="IG"/>
    <property type="match status" value="3"/>
</dbReference>
<accession>A0A9Q0NG79</accession>
<feature type="transmembrane region" description="Helical" evidence="4">
    <location>
        <begin position="7"/>
        <end position="33"/>
    </location>
</feature>
<evidence type="ECO:0000256" key="2">
    <source>
        <dbReference type="ARBA" id="ARBA00023157"/>
    </source>
</evidence>
<name>A0A9Q0NG79_9DIPT</name>
<dbReference type="EMBL" id="WJQU01000001">
    <property type="protein sequence ID" value="KAJ6649116.1"/>
    <property type="molecule type" value="Genomic_DNA"/>
</dbReference>
<dbReference type="InterPro" id="IPR051170">
    <property type="entry name" value="Neural/epithelial_adhesion"/>
</dbReference>
<dbReference type="OrthoDB" id="6077854at2759"/>
<evidence type="ECO:0000313" key="7">
    <source>
        <dbReference type="Proteomes" id="UP001151699"/>
    </source>
</evidence>
<organism evidence="6 7">
    <name type="scientific">Pseudolycoriella hygida</name>
    <dbReference type="NCBI Taxonomy" id="35572"/>
    <lineage>
        <taxon>Eukaryota</taxon>
        <taxon>Metazoa</taxon>
        <taxon>Ecdysozoa</taxon>
        <taxon>Arthropoda</taxon>
        <taxon>Hexapoda</taxon>
        <taxon>Insecta</taxon>
        <taxon>Pterygota</taxon>
        <taxon>Neoptera</taxon>
        <taxon>Endopterygota</taxon>
        <taxon>Diptera</taxon>
        <taxon>Nematocera</taxon>
        <taxon>Sciaroidea</taxon>
        <taxon>Sciaridae</taxon>
        <taxon>Pseudolycoriella</taxon>
    </lineage>
</organism>